<feature type="region of interest" description="Disordered" evidence="2">
    <location>
        <begin position="653"/>
        <end position="678"/>
    </location>
</feature>
<feature type="compositionally biased region" description="Basic and acidic residues" evidence="2">
    <location>
        <begin position="2566"/>
        <end position="2579"/>
    </location>
</feature>
<feature type="compositionally biased region" description="Basic and acidic residues" evidence="2">
    <location>
        <begin position="2021"/>
        <end position="2049"/>
    </location>
</feature>
<feature type="compositionally biased region" description="Basic and acidic residues" evidence="2">
    <location>
        <begin position="2945"/>
        <end position="2956"/>
    </location>
</feature>
<feature type="compositionally biased region" description="Basic and acidic residues" evidence="2">
    <location>
        <begin position="2369"/>
        <end position="2381"/>
    </location>
</feature>
<feature type="compositionally biased region" description="Basic and acidic residues" evidence="2">
    <location>
        <begin position="1854"/>
        <end position="1889"/>
    </location>
</feature>
<feature type="compositionally biased region" description="Basic and acidic residues" evidence="2">
    <location>
        <begin position="2432"/>
        <end position="2443"/>
    </location>
</feature>
<feature type="region of interest" description="Disordered" evidence="2">
    <location>
        <begin position="2339"/>
        <end position="2527"/>
    </location>
</feature>
<feature type="compositionally biased region" description="Basic and acidic residues" evidence="2">
    <location>
        <begin position="1988"/>
        <end position="2013"/>
    </location>
</feature>
<feature type="compositionally biased region" description="Basic and acidic residues" evidence="2">
    <location>
        <begin position="1763"/>
        <end position="1774"/>
    </location>
</feature>
<name>A0A0F7UGJ8_NEOCL</name>
<protein>
    <submittedName>
        <fullName evidence="3">Uncharacterized protein</fullName>
    </submittedName>
</protein>
<feature type="compositionally biased region" description="Basic and acidic residues" evidence="2">
    <location>
        <begin position="2080"/>
        <end position="2097"/>
    </location>
</feature>
<feature type="compositionally biased region" description="Basic and acidic residues" evidence="2">
    <location>
        <begin position="2473"/>
        <end position="2491"/>
    </location>
</feature>
<feature type="compositionally biased region" description="Basic and acidic residues" evidence="2">
    <location>
        <begin position="2391"/>
        <end position="2409"/>
    </location>
</feature>
<feature type="region of interest" description="Disordered" evidence="2">
    <location>
        <begin position="191"/>
        <end position="243"/>
    </location>
</feature>
<feature type="region of interest" description="Disordered" evidence="2">
    <location>
        <begin position="341"/>
        <end position="369"/>
    </location>
</feature>
<evidence type="ECO:0000256" key="1">
    <source>
        <dbReference type="SAM" id="Coils"/>
    </source>
</evidence>
<keyword evidence="1" id="KW-0175">Coiled coil</keyword>
<feature type="region of interest" description="Disordered" evidence="2">
    <location>
        <begin position="716"/>
        <end position="798"/>
    </location>
</feature>
<feature type="compositionally biased region" description="Basic and acidic residues" evidence="2">
    <location>
        <begin position="2616"/>
        <end position="2647"/>
    </location>
</feature>
<feature type="compositionally biased region" description="Pro residues" evidence="2">
    <location>
        <begin position="1484"/>
        <end position="1507"/>
    </location>
</feature>
<accession>A0A0F7UGJ8</accession>
<sequence>MASLCGPTLLTTAGPRKHFSRASSASAETFSGHRSSLQNGSAVREPDAGARTNPTAFELQRAFNTAATTEACTSPDLVFRASSPSFVPSPRQVSSFSRSVGDEGSRLCDSIAESTSERVSGTADRRRASHCIRQKASRPPASLRRPDSARGGHAGLADSLSFSTSHCSTVLPASPSLAELPAFHRLLAQTEQEHRRRRQQKQLSHCQASKDSSENQREERHQNEKQSVASVCSTDSGNSVPVTETADSSAFLRSLIWSVAEKASLSPASLKALDSLEDDGGSSSGPDNLREQFSVRNHRSAFQPPFLRHPSRPFSQGSTTGSTGPTASDVWEKRREFAFSVPGNSPVDSKGCSASLRKNAGKGSNSDGSTTADFVDLRKRMGALGGDRSVGERRIAGALRLSEHGKTLFFTGSPETAISLGSPSGLTGTRRAGSELAESGRLPESIPGVRSRSGAAQRVYVHRNRVDEWASHEEARVLLAQTTATLSQSSAPQEAPSEPIATRNASLFFHSSHTPFRNSHLRFPAEDAPSSYVHVRNACSPKTRHLVSGHADIEPSSSPTRRVFSCTGEGERKPAQDEIGRPSHGRDLGLRDVCWPGVQKTDSAVHSVRISGGHSGGGRSLSPSQWLGVSSPFSREKDFATDMLLRLSRLSEDVDRRPARLSASTARGTDRDPTREEMRWTGRFARRFSAESREKREEAKGDLPLSMSALCTSDSFTSLSRGRSQRAANSRSASGSQSGPDASPPDSHLDMWSSFQDPPPSGRTRSDRPGPSSASLQRVAGLVSSRRDGASPLSGLRDSHLDDWVSIQVHPTASQCAGSSPRPSPPQASAAWLFNLSSDPNASVPLTQSRSTGGRGEAFPSPADQLDAGWSGNARLSRGAGPLLRASLQNLGLQRGADATHAEAETFSAALRGSSKASVGSPVLSSGAGGVGEALETWRREPAEAPSRRVRSAGDVRLHALEVSAHGSEPASASADRPGTQSSSPGGAEARAPTQAFTFLEVATPGRVDGTSREEGHLSVGRRGQETTEALRIEMRPIFVEPTSESRTTPLSRDAFHSFNPRAVPRDAQRTLGAPYRTGELCGKPVDPDVYVHSAVPRDEASPLRLDSSGTGRNSAEEKVEERTYLLVSSGHAPERIVLLPRQLEELREEQKAIQRRQELRREQQALHALKMQEIERQQRDLQALMSRVRLEHAPPPVRPASAFEHIGAPKGGTSDVPGTPHSPQTPCAVSCERIETAPEESAGHARSAHAEEKRRVGRRPLCVDSDAVHAQTSREVLSLSVAEVRSVECESLPRVEVWTPWAFQGRSTENSRSGIWPSAQADGVAKRAISVPGAGELRYRKRGQHSSQIVSPAALLRSLSLSVRPDRQEAETGNAARVRGGVVDEGDAFSRKSAAAGGREVERTDGPTRNSSPRVCAVCEQAMQLLSGKDRQLLTACENRGRATQPEGDASQRDAQPAGRPVDEGCVPASNACVRGLSNPHSSPCPPSRVAPLLPSPRPASPPPRGPRLAFAAAGCGSAPSTGEVREARLTCEVLKDARLRTGGREKPATRVGEARKDSRAFESTSRLGRSSQGPVAALSQSVGLDSSLGPDPPLSFRPLQSSAASLSSSFAVPGRGRPVSGTDSRGSESRAAAERAALAGLTAHLLSSWSTQAPSSASLLSSLSPFALSLLSSLRAPPARLSGLMQLLLAQPSASETETEGSASCSRRDKVGASRPAPPEKKAKPAGLEGAPGRSREEAAAASLLQSLSGLFPSLSGTPRRISEAKERKSARETLPFRGEKRQDSAKDKRPRLERSGESSWETESLCREDAKGWERFFDGPLTLSTLDASSPAQTSKQSGQESKAGLLPSFDAKRDRQEPRRRPRSAERRPKKPREGEEPAKRDTRGDGLFSPRASALTDQPSEAGKAACGVSRQLLEVLVERVKQTTATHRSSRKDLACPREQGETDEATRTTESRPPESDSLAELLPLLLLLGHEALRTATHGRGREEKARSARERRDSAQSEAAEHLRGRGRGRGTRPEGSRENSRDGMAEKRRGSSHGNREESVPVVGAGERASSPGRGKRRDGKRIGLAGPRGLERERRREQRKKSEGAKETSAVLASESRTGFQDDLDFRQAAHRGGRYSDGKPFHREGSGEKTEDAEVSLHRERPDGERRRRDSSRTRGGSLGAGVGTFLGAKEERRRSRVVGESDVRVRDRSAAENVKRWKETKLRGDRDFPGDMASRSNSPKFGGSSCVRGQLRESPTDRLVCLAPPPGDVFEGLPRSTAEESALKEGCSRCQVEERKAFRRTRDRESTGRTQAAGGSKGLGRSRGLCTWEADIVGSQDSALIPLAKAGDSWGVEEEHDGDDRRGTRPKPSTVHLAGKSKDKKGERKRAEISPVAWKSLEWQERSAESENGPIEDRTTASDASRSSQTQSSSRLQEWAVEVDPRSHSVEKGSRVSRSGRSPSDVSLGRRSRPRRVEGTAARRSKESERTSFSPSKEKSERSGPGAGKIGRDASAGSPGRRSERKKKGDRAKKEEDERVLLALLDSIQLFVDAEAAKRAKKKARGGRSSGDCTGLRCERKGREGRREQSGDLGGAGGAEAAPARSQRSGAKVASPRPGGSASTSFFEKRGMSRSDHKTEGAEDAEKPERAEVGRLKSADLFSVGQARGSDRVDAAFKHDSFLQDAFFASGGKRRPLVIESCEAPAWEKKALRPTQEDWTESERNVEEFLQVHARRSPERPDFFPDKGRDGVGERPRLFPESSRLAFSWKEDEAAWRVRRAQEEPFLLGGKQAPSKLGSGAPRGNLGPSSHRAGDAGSAEGSCEVSCRGVARGTGTGPRDRGERKGHRVGQRLDEARGRNALLWTETVLGFGGEAVFQESDGKSLTRRKSSAGGLSEYFTPLSASAASFAPGVGQSKHGELRTAKPPTGEDKRSRAASSGARDVASLPDSTSDGRTSNEGKGKKRQDLSPGSVPPPHSSGNPSTQVMPTAASLEQIQSDAQALQRCLSYLRRLQGASRKCLTRASQKSSTESSSEESAAASATGARTRRTAATGRGGAGSRRSEDAAYETGRKARLGAETKKRRGPPAAAARRKTSIGRLQDFAAGLPAETDCPSENSRDDAELAERLSSSSASFPYIGLQSWAQTDVAE</sequence>
<feature type="coiled-coil region" evidence="1">
    <location>
        <begin position="1144"/>
        <end position="1192"/>
    </location>
</feature>
<feature type="compositionally biased region" description="Basic and acidic residues" evidence="2">
    <location>
        <begin position="1937"/>
        <end position="1962"/>
    </location>
</feature>
<feature type="compositionally biased region" description="Polar residues" evidence="2">
    <location>
        <begin position="83"/>
        <end position="98"/>
    </location>
</feature>
<organism evidence="3">
    <name type="scientific">Neospora caninum (strain Liverpool)</name>
    <dbReference type="NCBI Taxonomy" id="572307"/>
    <lineage>
        <taxon>Eukaryota</taxon>
        <taxon>Sar</taxon>
        <taxon>Alveolata</taxon>
        <taxon>Apicomplexa</taxon>
        <taxon>Conoidasida</taxon>
        <taxon>Coccidia</taxon>
        <taxon>Eucoccidiorida</taxon>
        <taxon>Eimeriorina</taxon>
        <taxon>Sarcocystidae</taxon>
        <taxon>Neospora</taxon>
    </lineage>
</organism>
<feature type="compositionally biased region" description="Basic and acidic residues" evidence="2">
    <location>
        <begin position="211"/>
        <end position="224"/>
    </location>
</feature>
<feature type="compositionally biased region" description="Low complexity" evidence="2">
    <location>
        <begin position="315"/>
        <end position="324"/>
    </location>
</feature>
<feature type="compositionally biased region" description="Polar residues" evidence="2">
    <location>
        <begin position="841"/>
        <end position="852"/>
    </location>
</feature>
<feature type="region of interest" description="Disordered" evidence="2">
    <location>
        <begin position="1479"/>
        <end position="1524"/>
    </location>
</feature>
<evidence type="ECO:0000313" key="3">
    <source>
        <dbReference type="EMBL" id="CEL69018.1"/>
    </source>
</evidence>
<feature type="region of interest" description="Disordered" evidence="2">
    <location>
        <begin position="1928"/>
        <end position="2315"/>
    </location>
</feature>
<feature type="compositionally biased region" description="Polar residues" evidence="2">
    <location>
        <begin position="21"/>
        <end position="41"/>
    </location>
</feature>
<feature type="compositionally biased region" description="Low complexity" evidence="2">
    <location>
        <begin position="1697"/>
        <end position="1707"/>
    </location>
</feature>
<feature type="compositionally biased region" description="Basic residues" evidence="2">
    <location>
        <begin position="3070"/>
        <end position="3085"/>
    </location>
</feature>
<feature type="compositionally biased region" description="Low complexity" evidence="2">
    <location>
        <begin position="1966"/>
        <end position="1978"/>
    </location>
</feature>
<feature type="region of interest" description="Disordered" evidence="2">
    <location>
        <begin position="1609"/>
        <end position="1635"/>
    </location>
</feature>
<feature type="region of interest" description="Disordered" evidence="2">
    <location>
        <begin position="1238"/>
        <end position="1257"/>
    </location>
</feature>
<reference evidence="3" key="1">
    <citation type="journal article" date="2015" name="PLoS ONE">
        <title>Comprehensive Evaluation of Toxoplasma gondii VEG and Neospora caninum LIV Genomes with Tachyzoite Stage Transcriptome and Proteome Defines Novel Transcript Features.</title>
        <authorList>
            <person name="Ramaprasad A."/>
            <person name="Mourier T."/>
            <person name="Naeem R."/>
            <person name="Malas T.B."/>
            <person name="Moussa E."/>
            <person name="Panigrahi A."/>
            <person name="Vermont S.J."/>
            <person name="Otto T.D."/>
            <person name="Wastling J."/>
            <person name="Pain A."/>
        </authorList>
    </citation>
    <scope>NUCLEOTIDE SEQUENCE</scope>
    <source>
        <strain evidence="3">Liverpool</strain>
    </source>
</reference>
<feature type="compositionally biased region" description="Basic and acidic residues" evidence="2">
    <location>
        <begin position="1708"/>
        <end position="1725"/>
    </location>
</feature>
<feature type="compositionally biased region" description="Polar residues" evidence="2">
    <location>
        <begin position="1825"/>
        <end position="1844"/>
    </location>
</feature>
<feature type="compositionally biased region" description="Basic and acidic residues" evidence="2">
    <location>
        <begin position="668"/>
        <end position="678"/>
    </location>
</feature>
<feature type="compositionally biased region" description="Basic and acidic residues" evidence="2">
    <location>
        <begin position="1780"/>
        <end position="1799"/>
    </location>
</feature>
<feature type="compositionally biased region" description="Low complexity" evidence="2">
    <location>
        <begin position="720"/>
        <end position="739"/>
    </location>
</feature>
<feature type="region of interest" description="Disordered" evidence="2">
    <location>
        <begin position="3005"/>
        <end position="3120"/>
    </location>
</feature>
<feature type="compositionally biased region" description="Basic and acidic residues" evidence="2">
    <location>
        <begin position="1010"/>
        <end position="1029"/>
    </location>
</feature>
<feature type="region of interest" description="Disordered" evidence="2">
    <location>
        <begin position="1544"/>
        <end position="1579"/>
    </location>
</feature>
<feature type="compositionally biased region" description="Polar residues" evidence="2">
    <location>
        <begin position="225"/>
        <end position="243"/>
    </location>
</feature>
<feature type="compositionally biased region" description="Low complexity" evidence="2">
    <location>
        <begin position="1742"/>
        <end position="1753"/>
    </location>
</feature>
<feature type="region of interest" description="Disordered" evidence="2">
    <location>
        <begin position="841"/>
        <end position="864"/>
    </location>
</feature>
<feature type="compositionally biased region" description="Basic and acidic residues" evidence="2">
    <location>
        <begin position="3106"/>
        <end position="3115"/>
    </location>
</feature>
<feature type="compositionally biased region" description="Basic and acidic residues" evidence="2">
    <location>
        <begin position="569"/>
        <end position="588"/>
    </location>
</feature>
<dbReference type="EMBL" id="LN714485">
    <property type="protein sequence ID" value="CEL69018.1"/>
    <property type="molecule type" value="Genomic_DNA"/>
</dbReference>
<feature type="region of interest" description="Disordered" evidence="2">
    <location>
        <begin position="302"/>
        <end position="329"/>
    </location>
</feature>
<feature type="compositionally biased region" description="Basic and acidic residues" evidence="2">
    <location>
        <begin position="3050"/>
        <end position="3069"/>
    </location>
</feature>
<feature type="region of interest" description="Disordered" evidence="2">
    <location>
        <begin position="1441"/>
        <end position="1464"/>
    </location>
</feature>
<feature type="compositionally biased region" description="Basic and acidic residues" evidence="2">
    <location>
        <begin position="2181"/>
        <end position="2222"/>
    </location>
</feature>
<feature type="compositionally biased region" description="Basic and acidic residues" evidence="2">
    <location>
        <begin position="2906"/>
        <end position="2923"/>
    </location>
</feature>
<proteinExistence type="predicted"/>
<feature type="compositionally biased region" description="Polar residues" evidence="2">
    <location>
        <begin position="2973"/>
        <end position="2982"/>
    </location>
</feature>
<feature type="region of interest" description="Disordered" evidence="2">
    <location>
        <begin position="911"/>
        <end position="1029"/>
    </location>
</feature>
<feature type="compositionally biased region" description="Basic and acidic residues" evidence="2">
    <location>
        <begin position="936"/>
        <end position="960"/>
    </location>
</feature>
<feature type="compositionally biased region" description="Low complexity" evidence="2">
    <location>
        <begin position="2410"/>
        <end position="2424"/>
    </location>
</feature>
<feature type="region of interest" description="Disordered" evidence="2">
    <location>
        <begin position="2776"/>
        <end position="2846"/>
    </location>
</feature>
<gene>
    <name evidence="3" type="ORF">BN1204_047430</name>
</gene>
<feature type="region of interest" description="Disordered" evidence="2">
    <location>
        <begin position="2897"/>
        <end position="2982"/>
    </location>
</feature>
<feature type="compositionally biased region" description="Low complexity" evidence="2">
    <location>
        <begin position="2445"/>
        <end position="2456"/>
    </location>
</feature>
<feature type="compositionally biased region" description="Basic and acidic residues" evidence="2">
    <location>
        <begin position="1544"/>
        <end position="1562"/>
    </location>
</feature>
<feature type="region of interest" description="Disordered" evidence="2">
    <location>
        <begin position="1390"/>
        <end position="1414"/>
    </location>
</feature>
<feature type="region of interest" description="Disordered" evidence="2">
    <location>
        <begin position="1824"/>
        <end position="1911"/>
    </location>
</feature>
<feature type="compositionally biased region" description="Basic and acidic residues" evidence="2">
    <location>
        <begin position="2126"/>
        <end position="2165"/>
    </location>
</feature>
<feature type="region of interest" description="Disordered" evidence="2">
    <location>
        <begin position="419"/>
        <end position="450"/>
    </location>
</feature>
<feature type="region of interest" description="Disordered" evidence="2">
    <location>
        <begin position="1697"/>
        <end position="1808"/>
    </location>
</feature>
<feature type="region of interest" description="Disordered" evidence="2">
    <location>
        <begin position="83"/>
        <end position="155"/>
    </location>
</feature>
<evidence type="ECO:0000256" key="2">
    <source>
        <dbReference type="SAM" id="MobiDB-lite"/>
    </source>
</evidence>
<feature type="compositionally biased region" description="Basic residues" evidence="2">
    <location>
        <begin position="127"/>
        <end position="136"/>
    </location>
</feature>
<feature type="region of interest" description="Disordered" evidence="2">
    <location>
        <begin position="548"/>
        <end position="588"/>
    </location>
</feature>
<feature type="compositionally biased region" description="Basic and acidic residues" evidence="2">
    <location>
        <begin position="2270"/>
        <end position="2300"/>
    </location>
</feature>
<feature type="region of interest" description="Disordered" evidence="2">
    <location>
        <begin position="16"/>
        <end position="50"/>
    </location>
</feature>
<feature type="compositionally biased region" description="Polar residues" evidence="2">
    <location>
        <begin position="1563"/>
        <end position="1579"/>
    </location>
</feature>
<feature type="compositionally biased region" description="Low complexity" evidence="2">
    <location>
        <begin position="3017"/>
        <end position="3042"/>
    </location>
</feature>
<feature type="region of interest" description="Disordered" evidence="2">
    <location>
        <begin position="2546"/>
        <end position="2653"/>
    </location>
</feature>
<feature type="region of interest" description="Disordered" evidence="2">
    <location>
        <begin position="2726"/>
        <end position="2746"/>
    </location>
</feature>